<dbReference type="Proteomes" id="UP001211907">
    <property type="component" value="Unassembled WGS sequence"/>
</dbReference>
<sequence>LKKMTQKRKRDLESQANNTESSASPVEAELMEQNISDNRSESEDDVKGEFHISSTTSSEINDQRMLDVTQEKETNVTPPIVEDVNLEPKTCAKVEAEMETEADTLALNNQQQSRVGTPDDNGENNNNSNISNNNNGAGSMIISGVNAFFRAVLPYRSQIAVTLTDILSQASWDSQDNLLPNLNEVNTLFNEFDELNRSKLNQHFRTDVVQLSEAVQNSAIGIENNYYKWILYFICACKIHQLKEKIEVPNP</sequence>
<organism evidence="2 3">
    <name type="scientific">Physocladia obscura</name>
    <dbReference type="NCBI Taxonomy" id="109957"/>
    <lineage>
        <taxon>Eukaryota</taxon>
        <taxon>Fungi</taxon>
        <taxon>Fungi incertae sedis</taxon>
        <taxon>Chytridiomycota</taxon>
        <taxon>Chytridiomycota incertae sedis</taxon>
        <taxon>Chytridiomycetes</taxon>
        <taxon>Chytridiales</taxon>
        <taxon>Chytriomycetaceae</taxon>
        <taxon>Physocladia</taxon>
    </lineage>
</organism>
<evidence type="ECO:0000256" key="1">
    <source>
        <dbReference type="SAM" id="MobiDB-lite"/>
    </source>
</evidence>
<comment type="caution">
    <text evidence="2">The sequence shown here is derived from an EMBL/GenBank/DDBJ whole genome shotgun (WGS) entry which is preliminary data.</text>
</comment>
<dbReference type="EMBL" id="JADGJH010002512">
    <property type="protein sequence ID" value="KAJ3097385.1"/>
    <property type="molecule type" value="Genomic_DNA"/>
</dbReference>
<accession>A0AAD5SRS8</accession>
<dbReference type="AlphaFoldDB" id="A0AAD5SRS8"/>
<feature type="region of interest" description="Disordered" evidence="1">
    <location>
        <begin position="1"/>
        <end position="63"/>
    </location>
</feature>
<gene>
    <name evidence="2" type="ORF">HK100_005372</name>
</gene>
<feature type="non-terminal residue" evidence="2">
    <location>
        <position position="251"/>
    </location>
</feature>
<feature type="compositionally biased region" description="Basic and acidic residues" evidence="1">
    <location>
        <begin position="38"/>
        <end position="50"/>
    </location>
</feature>
<reference evidence="2" key="1">
    <citation type="submission" date="2020-05" db="EMBL/GenBank/DDBJ databases">
        <title>Phylogenomic resolution of chytrid fungi.</title>
        <authorList>
            <person name="Stajich J.E."/>
            <person name="Amses K."/>
            <person name="Simmons R."/>
            <person name="Seto K."/>
            <person name="Myers J."/>
            <person name="Bonds A."/>
            <person name="Quandt C.A."/>
            <person name="Barry K."/>
            <person name="Liu P."/>
            <person name="Grigoriev I."/>
            <person name="Longcore J.E."/>
            <person name="James T.Y."/>
        </authorList>
    </citation>
    <scope>NUCLEOTIDE SEQUENCE</scope>
    <source>
        <strain evidence="2">JEL0513</strain>
    </source>
</reference>
<keyword evidence="3" id="KW-1185">Reference proteome</keyword>
<feature type="compositionally biased region" description="Low complexity" evidence="1">
    <location>
        <begin position="123"/>
        <end position="132"/>
    </location>
</feature>
<evidence type="ECO:0000313" key="2">
    <source>
        <dbReference type="EMBL" id="KAJ3097385.1"/>
    </source>
</evidence>
<proteinExistence type="predicted"/>
<feature type="region of interest" description="Disordered" evidence="1">
    <location>
        <begin position="104"/>
        <end position="132"/>
    </location>
</feature>
<evidence type="ECO:0000313" key="3">
    <source>
        <dbReference type="Proteomes" id="UP001211907"/>
    </source>
</evidence>
<feature type="compositionally biased region" description="Polar residues" evidence="1">
    <location>
        <begin position="106"/>
        <end position="115"/>
    </location>
</feature>
<name>A0AAD5SRS8_9FUNG</name>
<feature type="compositionally biased region" description="Polar residues" evidence="1">
    <location>
        <begin position="14"/>
        <end position="24"/>
    </location>
</feature>
<protein>
    <submittedName>
        <fullName evidence="2">Uncharacterized protein</fullName>
    </submittedName>
</protein>